<evidence type="ECO:0000313" key="2">
    <source>
        <dbReference type="Proteomes" id="UP000187209"/>
    </source>
</evidence>
<keyword evidence="2" id="KW-1185">Reference proteome</keyword>
<name>A0A1R2BIF9_9CILI</name>
<accession>A0A1R2BIF9</accession>
<comment type="caution">
    <text evidence="1">The sequence shown here is derived from an EMBL/GenBank/DDBJ whole genome shotgun (WGS) entry which is preliminary data.</text>
</comment>
<gene>
    <name evidence="1" type="ORF">SteCoe_24054</name>
</gene>
<dbReference type="EMBL" id="MPUH01000625">
    <property type="protein sequence ID" value="OMJ76562.1"/>
    <property type="molecule type" value="Genomic_DNA"/>
</dbReference>
<evidence type="ECO:0000313" key="1">
    <source>
        <dbReference type="EMBL" id="OMJ76562.1"/>
    </source>
</evidence>
<sequence>MNNISEDDKDASSKLSQIHRRVYPLSLFPTPEPDLPSDLFGISTTIIPSSQSPKYKNPTKILGPSTLRQKLIERSNPTPNTLGLRHAQESPNRYFYSPKHIKINPGSKTILNSLNPTFPTEVNSSLTYPLSNLLGGKNPTKSKNQHNKNNLSISFGHKLPKLDFIPTNDQNPRNKKKTLKAKKKSIADIIEDTHHAIKLSRITSSHIPFPASTVGQIMIRIRDLVIDPLKQELADNVDKKNPM</sequence>
<proteinExistence type="predicted"/>
<reference evidence="1 2" key="1">
    <citation type="submission" date="2016-11" db="EMBL/GenBank/DDBJ databases">
        <title>The macronuclear genome of Stentor coeruleus: a giant cell with tiny introns.</title>
        <authorList>
            <person name="Slabodnick M."/>
            <person name="Ruby J.G."/>
            <person name="Reiff S.B."/>
            <person name="Swart E.C."/>
            <person name="Gosai S."/>
            <person name="Prabakaran S."/>
            <person name="Witkowska E."/>
            <person name="Larue G.E."/>
            <person name="Fisher S."/>
            <person name="Freeman R.M."/>
            <person name="Gunawardena J."/>
            <person name="Chu W."/>
            <person name="Stover N.A."/>
            <person name="Gregory B.D."/>
            <person name="Nowacki M."/>
            <person name="Derisi J."/>
            <person name="Roy S.W."/>
            <person name="Marshall W.F."/>
            <person name="Sood P."/>
        </authorList>
    </citation>
    <scope>NUCLEOTIDE SEQUENCE [LARGE SCALE GENOMIC DNA]</scope>
    <source>
        <strain evidence="1">WM001</strain>
    </source>
</reference>
<dbReference type="Proteomes" id="UP000187209">
    <property type="component" value="Unassembled WGS sequence"/>
</dbReference>
<organism evidence="1 2">
    <name type="scientific">Stentor coeruleus</name>
    <dbReference type="NCBI Taxonomy" id="5963"/>
    <lineage>
        <taxon>Eukaryota</taxon>
        <taxon>Sar</taxon>
        <taxon>Alveolata</taxon>
        <taxon>Ciliophora</taxon>
        <taxon>Postciliodesmatophora</taxon>
        <taxon>Heterotrichea</taxon>
        <taxon>Heterotrichida</taxon>
        <taxon>Stentoridae</taxon>
        <taxon>Stentor</taxon>
    </lineage>
</organism>
<dbReference type="AlphaFoldDB" id="A0A1R2BIF9"/>
<protein>
    <submittedName>
        <fullName evidence="1">Uncharacterized protein</fullName>
    </submittedName>
</protein>